<feature type="compositionally biased region" description="Acidic residues" evidence="2">
    <location>
        <begin position="111"/>
        <end position="125"/>
    </location>
</feature>
<reference evidence="3" key="1">
    <citation type="submission" date="2016-03" db="EMBL/GenBank/DDBJ databases">
        <title>Mechanisms controlling the formation of the plant cell surface in tip-growing cells are functionally conserved among land plants.</title>
        <authorList>
            <person name="Honkanen S."/>
            <person name="Jones V.A."/>
            <person name="Morieri G."/>
            <person name="Champion C."/>
            <person name="Hetherington A.J."/>
            <person name="Kelly S."/>
            <person name="Saint-Marcoux D."/>
            <person name="Proust H."/>
            <person name="Prescott H."/>
            <person name="Dolan L."/>
        </authorList>
    </citation>
    <scope>NUCLEOTIDE SEQUENCE [LARGE SCALE GENOMIC DNA]</scope>
    <source>
        <tissue evidence="3">Whole gametophyte</tissue>
    </source>
</reference>
<feature type="compositionally biased region" description="Low complexity" evidence="2">
    <location>
        <begin position="51"/>
        <end position="62"/>
    </location>
</feature>
<dbReference type="AlphaFoldDB" id="A0A176W3Z5"/>
<dbReference type="EMBL" id="LVLJ01001916">
    <property type="protein sequence ID" value="OAE27363.1"/>
    <property type="molecule type" value="Genomic_DNA"/>
</dbReference>
<feature type="compositionally biased region" description="Basic and acidic residues" evidence="2">
    <location>
        <begin position="18"/>
        <end position="50"/>
    </location>
</feature>
<protein>
    <submittedName>
        <fullName evidence="3">Uncharacterized protein</fullName>
    </submittedName>
</protein>
<proteinExistence type="predicted"/>
<keyword evidence="4" id="KW-1185">Reference proteome</keyword>
<evidence type="ECO:0000256" key="1">
    <source>
        <dbReference type="SAM" id="Coils"/>
    </source>
</evidence>
<keyword evidence="1" id="KW-0175">Coiled coil</keyword>
<evidence type="ECO:0000313" key="4">
    <source>
        <dbReference type="Proteomes" id="UP000077202"/>
    </source>
</evidence>
<gene>
    <name evidence="3" type="ORF">AXG93_4624s1000</name>
</gene>
<evidence type="ECO:0000256" key="2">
    <source>
        <dbReference type="SAM" id="MobiDB-lite"/>
    </source>
</evidence>
<sequence>MSRSTPTPTPTKRPLAHHQLDHEQSTNRGQYEYRESGNEMEDEGKKEETRVPSAQAPSAVAVRADEAGSPGARSPTPLEMLAGRGAAVAAEEDARPSSRESPRISAATEILDTEDDTGSEDEEVESVQGTPTGVCASRWNRTRIKVATNPELIALDQKYRQLEEKYNFLQRHCALSRKLQKTALQLRDDAAADAQREFKEQRAKIEAELNSKRAQYCILAEELVRQTRLLEQSELARKADEELLRRLQSQCDKLKAHRAEAELQLVEFEGHNRCATDRTWEELVARVDRCLRGYTRWEIATRERVTLRELEIRAAALMSGDSRSRRCVAKRLDSFLSRSRDAIANLEAEVTAVLRRLELRSRADDWWGRELVRSRPPHKRHSR</sequence>
<accession>A0A176W3Z5</accession>
<comment type="caution">
    <text evidence="3">The sequence shown here is derived from an EMBL/GenBank/DDBJ whole genome shotgun (WGS) entry which is preliminary data.</text>
</comment>
<dbReference type="Proteomes" id="UP000077202">
    <property type="component" value="Unassembled WGS sequence"/>
</dbReference>
<organism evidence="3 4">
    <name type="scientific">Marchantia polymorpha subsp. ruderalis</name>
    <dbReference type="NCBI Taxonomy" id="1480154"/>
    <lineage>
        <taxon>Eukaryota</taxon>
        <taxon>Viridiplantae</taxon>
        <taxon>Streptophyta</taxon>
        <taxon>Embryophyta</taxon>
        <taxon>Marchantiophyta</taxon>
        <taxon>Marchantiopsida</taxon>
        <taxon>Marchantiidae</taxon>
        <taxon>Marchantiales</taxon>
        <taxon>Marchantiaceae</taxon>
        <taxon>Marchantia</taxon>
    </lineage>
</organism>
<feature type="region of interest" description="Disordered" evidence="2">
    <location>
        <begin position="1"/>
        <end position="133"/>
    </location>
</feature>
<name>A0A176W3Z5_MARPO</name>
<feature type="coiled-coil region" evidence="1">
    <location>
        <begin position="152"/>
        <end position="264"/>
    </location>
</feature>
<evidence type="ECO:0000313" key="3">
    <source>
        <dbReference type="EMBL" id="OAE27363.1"/>
    </source>
</evidence>
<feature type="compositionally biased region" description="Basic and acidic residues" evidence="2">
    <location>
        <begin position="92"/>
        <end position="102"/>
    </location>
</feature>